<organism evidence="3 4">
    <name type="scientific">Sphingobium xenophagum</name>
    <dbReference type="NCBI Taxonomy" id="121428"/>
    <lineage>
        <taxon>Bacteria</taxon>
        <taxon>Pseudomonadati</taxon>
        <taxon>Pseudomonadota</taxon>
        <taxon>Alphaproteobacteria</taxon>
        <taxon>Sphingomonadales</taxon>
        <taxon>Sphingomonadaceae</taxon>
        <taxon>Sphingobium</taxon>
    </lineage>
</organism>
<keyword evidence="2" id="KW-1133">Transmembrane helix</keyword>
<dbReference type="RefSeq" id="WP_310222092.1">
    <property type="nucleotide sequence ID" value="NZ_JAVDWV010000003.1"/>
</dbReference>
<name>A0ABU1WXF5_SPHXE</name>
<evidence type="ECO:0000256" key="2">
    <source>
        <dbReference type="SAM" id="Phobius"/>
    </source>
</evidence>
<feature type="transmembrane region" description="Helical" evidence="2">
    <location>
        <begin position="18"/>
        <end position="37"/>
    </location>
</feature>
<evidence type="ECO:0008006" key="5">
    <source>
        <dbReference type="Google" id="ProtNLM"/>
    </source>
</evidence>
<accession>A0ABU1WXF5</accession>
<sequence length="706" mass="75823">MSATALIRPWTAPARQRAFLNAAAIGVPLAISAGVVAWRLAGIGAAIAAIAIGLTLSLLVALRLAARFDLNWLIRTLDARRPDMEDSAALLFADEASLGPLQRLQRARLTARIDAETPDQLAPDWHRRSIALTAIAALIIVALALLWPRPGQGPPTLAPASEGVAATPGIPRLVAQNLRILPPAYTGLPVRDSQSLDARVPHGSRLEWTLRFDPQASLPRLLMLGGQPRALRRDGPDWIASRTADAAFLYRVDPATGRGPTPPLHRIDAIADAVPQVKALSPKASLSMVTRGQRSWSPAFAATDDYGVAASARLRITLAIGEGENVTFTEREIAVSGSGPARDRRFAPRLDFGALGFGPGSDMVVQLIVRDNRSPAPQEARSPSLILRWPSAQQPEGSGLEGMVNTVLPAYFRSQRQIIIDAEALLKQKSRLSADRYLARSASIGTDQQILRGRYSQFLGGEESAQPQLPTADAETHHDGDGHDHGPPRQPAPGFGVAEDVLADYGHPHDDSASSSLDPETRAILKNAVDEMWQSEVHLRQGHPDLALPFAYRALRFIKEVQQATRIFLSRVGPELPPIDPSRRMTGKREGAASRTLAVAPIERGDGPAAAAWRALGDGPGAIRGPIALDALDRWVRSEAARLPDPLALSGALDAVRRDPDCGPCRAKLRGLLWTAMERPPARPARRAAPDANGTRYLRAIEGAAP</sequence>
<protein>
    <recommendedName>
        <fullName evidence="5">DUF4175 domain-containing protein</fullName>
    </recommendedName>
</protein>
<feature type="region of interest" description="Disordered" evidence="1">
    <location>
        <begin position="462"/>
        <end position="496"/>
    </location>
</feature>
<proteinExistence type="predicted"/>
<evidence type="ECO:0000313" key="4">
    <source>
        <dbReference type="Proteomes" id="UP001267638"/>
    </source>
</evidence>
<feature type="transmembrane region" description="Helical" evidence="2">
    <location>
        <begin position="43"/>
        <end position="65"/>
    </location>
</feature>
<dbReference type="Proteomes" id="UP001267638">
    <property type="component" value="Unassembled WGS sequence"/>
</dbReference>
<evidence type="ECO:0000313" key="3">
    <source>
        <dbReference type="EMBL" id="MDR7153990.1"/>
    </source>
</evidence>
<feature type="transmembrane region" description="Helical" evidence="2">
    <location>
        <begin position="130"/>
        <end position="147"/>
    </location>
</feature>
<dbReference type="EMBL" id="JAVDWV010000003">
    <property type="protein sequence ID" value="MDR7153990.1"/>
    <property type="molecule type" value="Genomic_DNA"/>
</dbReference>
<feature type="compositionally biased region" description="Basic and acidic residues" evidence="1">
    <location>
        <begin position="474"/>
        <end position="487"/>
    </location>
</feature>
<evidence type="ECO:0000256" key="1">
    <source>
        <dbReference type="SAM" id="MobiDB-lite"/>
    </source>
</evidence>
<gene>
    <name evidence="3" type="ORF">J2W40_000793</name>
</gene>
<comment type="caution">
    <text evidence="3">The sequence shown here is derived from an EMBL/GenBank/DDBJ whole genome shotgun (WGS) entry which is preliminary data.</text>
</comment>
<keyword evidence="4" id="KW-1185">Reference proteome</keyword>
<reference evidence="3 4" key="1">
    <citation type="submission" date="2023-07" db="EMBL/GenBank/DDBJ databases">
        <title>Sorghum-associated microbial communities from plants grown in Nebraska, USA.</title>
        <authorList>
            <person name="Schachtman D."/>
        </authorList>
    </citation>
    <scope>NUCLEOTIDE SEQUENCE [LARGE SCALE GENOMIC DNA]</scope>
    <source>
        <strain evidence="3 4">4256</strain>
    </source>
</reference>
<keyword evidence="2" id="KW-0472">Membrane</keyword>
<keyword evidence="2" id="KW-0812">Transmembrane</keyword>